<comment type="similarity">
    <text evidence="7">Belongs to the transglycosylase MltG family.</text>
</comment>
<evidence type="ECO:0000256" key="4">
    <source>
        <dbReference type="ARBA" id="ARBA00023136"/>
    </source>
</evidence>
<evidence type="ECO:0000256" key="1">
    <source>
        <dbReference type="ARBA" id="ARBA00022475"/>
    </source>
</evidence>
<feature type="site" description="Important for catalytic activity" evidence="7">
    <location>
        <position position="218"/>
    </location>
</feature>
<dbReference type="Pfam" id="PF02618">
    <property type="entry name" value="YceG"/>
    <property type="match status" value="1"/>
</dbReference>
<keyword evidence="4 7" id="KW-0472">Membrane</keyword>
<dbReference type="OrthoDB" id="9814591at2"/>
<dbReference type="InterPro" id="IPR003770">
    <property type="entry name" value="MLTG-like"/>
</dbReference>
<dbReference type="EC" id="4.2.2.29" evidence="7"/>
<organism evidence="8 9">
    <name type="scientific">Vibrio rumoiensis 1S-45</name>
    <dbReference type="NCBI Taxonomy" id="1188252"/>
    <lineage>
        <taxon>Bacteria</taxon>
        <taxon>Pseudomonadati</taxon>
        <taxon>Pseudomonadota</taxon>
        <taxon>Gammaproteobacteria</taxon>
        <taxon>Vibrionales</taxon>
        <taxon>Vibrionaceae</taxon>
        <taxon>Vibrio</taxon>
    </lineage>
</organism>
<evidence type="ECO:0000256" key="2">
    <source>
        <dbReference type="ARBA" id="ARBA00022692"/>
    </source>
</evidence>
<evidence type="ECO:0000256" key="7">
    <source>
        <dbReference type="HAMAP-Rule" id="MF_02065"/>
    </source>
</evidence>
<dbReference type="CDD" id="cd08010">
    <property type="entry name" value="MltG_like"/>
    <property type="match status" value="1"/>
</dbReference>
<keyword evidence="9" id="KW-1185">Reference proteome</keyword>
<dbReference type="FunFam" id="3.30.160.60:FF:000242">
    <property type="entry name" value="Endolytic murein transglycosylase"/>
    <property type="match status" value="1"/>
</dbReference>
<dbReference type="GO" id="GO:0009252">
    <property type="term" value="P:peptidoglycan biosynthetic process"/>
    <property type="evidence" value="ECO:0007669"/>
    <property type="project" value="UniProtKB-UniRule"/>
</dbReference>
<gene>
    <name evidence="7" type="primary">mltG</name>
    <name evidence="8" type="ORF">A1QC_00740</name>
</gene>
<evidence type="ECO:0000313" key="8">
    <source>
        <dbReference type="EMBL" id="OEF26927.1"/>
    </source>
</evidence>
<evidence type="ECO:0000256" key="5">
    <source>
        <dbReference type="ARBA" id="ARBA00023239"/>
    </source>
</evidence>
<sequence>MIKKLILLFIILVVAGVGAVMFAKSEVESYLNQPIKIGSDDLVTVEHGMSLRSTLSKMERAELIQASQFERLLPRLYPDFVHIKAGTYQVIPQMTLKGLLTEMVAGNEYQFTITFIEGSRFSEWRDQLLKAKGLKHKTEAMTEADIAKALGSDKEKLEGLMLAETYHYTEGTSDLAILKRSHKALVKQLNAAWETRQEGLPLQTPYQALTLASIIEKETAIESERERIASVFVNRLNKGMRLQTDPTVIYGLGDKYDGDIRKKDLTTPTPYNTYVINGLPPTPIAMPGVDSIKAALNPEKSPYLYFVASGNGGHVFSKSLAEHNRAVRNYLKQLRANKSKE</sequence>
<dbReference type="GO" id="GO:0071555">
    <property type="term" value="P:cell wall organization"/>
    <property type="evidence" value="ECO:0007669"/>
    <property type="project" value="UniProtKB-KW"/>
</dbReference>
<keyword evidence="1 7" id="KW-1003">Cell membrane</keyword>
<evidence type="ECO:0000256" key="6">
    <source>
        <dbReference type="ARBA" id="ARBA00023316"/>
    </source>
</evidence>
<accession>A0A1E5E463</accession>
<dbReference type="EMBL" id="AJYK02000043">
    <property type="protein sequence ID" value="OEF26927.1"/>
    <property type="molecule type" value="Genomic_DNA"/>
</dbReference>
<keyword evidence="5 7" id="KW-0456">Lyase</keyword>
<keyword evidence="7" id="KW-0997">Cell inner membrane</keyword>
<reference evidence="8 9" key="1">
    <citation type="journal article" date="2012" name="Science">
        <title>Ecological populations of bacteria act as socially cohesive units of antibiotic production and resistance.</title>
        <authorList>
            <person name="Cordero O.X."/>
            <person name="Wildschutte H."/>
            <person name="Kirkup B."/>
            <person name="Proehl S."/>
            <person name="Ngo L."/>
            <person name="Hussain F."/>
            <person name="Le Roux F."/>
            <person name="Mincer T."/>
            <person name="Polz M.F."/>
        </authorList>
    </citation>
    <scope>NUCLEOTIDE SEQUENCE [LARGE SCALE GENOMIC DNA]</scope>
    <source>
        <strain evidence="8 9">1S-45</strain>
    </source>
</reference>
<dbReference type="AlphaFoldDB" id="A0A1E5E463"/>
<dbReference type="PANTHER" id="PTHR30518">
    <property type="entry name" value="ENDOLYTIC MUREIN TRANSGLYCOSYLASE"/>
    <property type="match status" value="1"/>
</dbReference>
<protein>
    <recommendedName>
        <fullName evidence="7">Endolytic murein transglycosylase</fullName>
        <ecNumber evidence="7">4.2.2.29</ecNumber>
    </recommendedName>
    <alternativeName>
        <fullName evidence="7">Peptidoglycan lytic transglycosylase</fullName>
    </alternativeName>
    <alternativeName>
        <fullName evidence="7">Peptidoglycan polymerization terminase</fullName>
    </alternativeName>
</protein>
<dbReference type="RefSeq" id="WP_017025191.1">
    <property type="nucleotide sequence ID" value="NZ_AJYK02000043.1"/>
</dbReference>
<dbReference type="Gene3D" id="3.30.160.60">
    <property type="entry name" value="Classic Zinc Finger"/>
    <property type="match status" value="2"/>
</dbReference>
<comment type="caution">
    <text evidence="8">The sequence shown here is derived from an EMBL/GenBank/DDBJ whole genome shotgun (WGS) entry which is preliminary data.</text>
</comment>
<proteinExistence type="inferred from homology"/>
<dbReference type="NCBIfam" id="TIGR00247">
    <property type="entry name" value="endolytic transglycosylase MltG"/>
    <property type="match status" value="1"/>
</dbReference>
<dbReference type="HAMAP" id="MF_02065">
    <property type="entry name" value="MltG"/>
    <property type="match status" value="1"/>
</dbReference>
<keyword evidence="6 7" id="KW-0961">Cell wall biogenesis/degradation</keyword>
<evidence type="ECO:0000256" key="3">
    <source>
        <dbReference type="ARBA" id="ARBA00022989"/>
    </source>
</evidence>
<dbReference type="eggNOG" id="COG1559">
    <property type="taxonomic scope" value="Bacteria"/>
</dbReference>
<dbReference type="PANTHER" id="PTHR30518:SF2">
    <property type="entry name" value="ENDOLYTIC MUREIN TRANSGLYCOSYLASE"/>
    <property type="match status" value="1"/>
</dbReference>
<dbReference type="GO" id="GO:0005886">
    <property type="term" value="C:plasma membrane"/>
    <property type="evidence" value="ECO:0007669"/>
    <property type="project" value="UniProtKB-UniRule"/>
</dbReference>
<keyword evidence="2 7" id="KW-0812">Transmembrane</keyword>
<dbReference type="GO" id="GO:0008932">
    <property type="term" value="F:lytic endotransglycosylase activity"/>
    <property type="evidence" value="ECO:0007669"/>
    <property type="project" value="UniProtKB-UniRule"/>
</dbReference>
<evidence type="ECO:0000313" key="9">
    <source>
        <dbReference type="Proteomes" id="UP000094070"/>
    </source>
</evidence>
<dbReference type="STRING" id="1188252.A1QC_00740"/>
<comment type="function">
    <text evidence="7">Functions as a peptidoglycan terminase that cleaves nascent peptidoglycan strands endolytically to terminate their elongation.</text>
</comment>
<comment type="catalytic activity">
    <reaction evidence="7">
        <text>a peptidoglycan chain = a peptidoglycan chain with N-acetyl-1,6-anhydromuramyl-[peptide] at the reducing end + a peptidoglycan chain with N-acetylglucosamine at the non-reducing end.</text>
        <dbReference type="EC" id="4.2.2.29"/>
    </reaction>
</comment>
<keyword evidence="3 7" id="KW-1133">Transmembrane helix</keyword>
<name>A0A1E5E463_9VIBR</name>
<dbReference type="Proteomes" id="UP000094070">
    <property type="component" value="Unassembled WGS sequence"/>
</dbReference>